<evidence type="ECO:0000259" key="6">
    <source>
        <dbReference type="Pfam" id="PF08244"/>
    </source>
</evidence>
<evidence type="ECO:0000256" key="1">
    <source>
        <dbReference type="ARBA" id="ARBA00009902"/>
    </source>
</evidence>
<dbReference type="EMBL" id="LSBJ02000005">
    <property type="protein sequence ID" value="OAQ64310.1"/>
    <property type="molecule type" value="Genomic_DNA"/>
</dbReference>
<evidence type="ECO:0000313" key="7">
    <source>
        <dbReference type="EMBL" id="OAQ64310.1"/>
    </source>
</evidence>
<organism evidence="7 8">
    <name type="scientific">Pochonia chlamydosporia 170</name>
    <dbReference type="NCBI Taxonomy" id="1380566"/>
    <lineage>
        <taxon>Eukaryota</taxon>
        <taxon>Fungi</taxon>
        <taxon>Dikarya</taxon>
        <taxon>Ascomycota</taxon>
        <taxon>Pezizomycotina</taxon>
        <taxon>Sordariomycetes</taxon>
        <taxon>Hypocreomycetidae</taxon>
        <taxon>Hypocreales</taxon>
        <taxon>Clavicipitaceae</taxon>
        <taxon>Pochonia</taxon>
    </lineage>
</organism>
<keyword evidence="3 4" id="KW-0326">Glycosidase</keyword>
<dbReference type="RefSeq" id="XP_018141624.1">
    <property type="nucleotide sequence ID" value="XM_018284763.1"/>
</dbReference>
<dbReference type="Proteomes" id="UP000078397">
    <property type="component" value="Unassembled WGS sequence"/>
</dbReference>
<name>A0A179FGA0_METCM</name>
<dbReference type="GO" id="GO:0005737">
    <property type="term" value="C:cytoplasm"/>
    <property type="evidence" value="ECO:0007669"/>
    <property type="project" value="TreeGrafter"/>
</dbReference>
<dbReference type="InterPro" id="IPR013148">
    <property type="entry name" value="Glyco_hydro_32_N"/>
</dbReference>
<dbReference type="PANTHER" id="PTHR42800:SF3">
    <property type="entry name" value="GLYCOSYL HYDROLASE FAMILY 32 N-TERMINAL DOMAIN-CONTAINING PROTEIN"/>
    <property type="match status" value="1"/>
</dbReference>
<dbReference type="OrthoDB" id="4956915at2759"/>
<dbReference type="SMART" id="SM00640">
    <property type="entry name" value="Glyco_32"/>
    <property type="match status" value="1"/>
</dbReference>
<dbReference type="InterPro" id="IPR023296">
    <property type="entry name" value="Glyco_hydro_beta-prop_sf"/>
</dbReference>
<comment type="caution">
    <text evidence="7">The sequence shown here is derived from an EMBL/GenBank/DDBJ whole genome shotgun (WGS) entry which is preliminary data.</text>
</comment>
<dbReference type="Gene3D" id="2.115.10.20">
    <property type="entry name" value="Glycosyl hydrolase domain, family 43"/>
    <property type="match status" value="1"/>
</dbReference>
<dbReference type="KEGG" id="pchm:VFPPC_05597"/>
<dbReference type="GeneID" id="28848757"/>
<protein>
    <submittedName>
        <fullName evidence="7">Arabinanase/levansucrase/invertase</fullName>
    </submittedName>
</protein>
<evidence type="ECO:0000256" key="4">
    <source>
        <dbReference type="RuleBase" id="RU362110"/>
    </source>
</evidence>
<comment type="similarity">
    <text evidence="1 4">Belongs to the glycosyl hydrolase 32 family.</text>
</comment>
<dbReference type="Pfam" id="PF00251">
    <property type="entry name" value="Glyco_hydro_32N"/>
    <property type="match status" value="1"/>
</dbReference>
<dbReference type="InterPro" id="IPR013320">
    <property type="entry name" value="ConA-like_dom_sf"/>
</dbReference>
<keyword evidence="8" id="KW-1185">Reference proteome</keyword>
<sequence>MAFSRYRPVSHFIAPHSWSNDPCGAVYVPESQEYLLCYQWNPGTSEGGNCAWGMAKSKDLVTWEDCMPAIWNGTTHDSLGVFSGSIVSRLVAGRRVLYLFYTSVSAVPIHWSKPYIEGCETQSVAISTDLGRTWVKDENNPLSISAPLGTATTGWRDPFVTQSASMSRLLNINLETNYMMISSGKRGHGPQLHLYKAQDLTSNPWKYVSTVLDVELRSPISLRSDLTWGVNFECASFFTIDNTDYILIGVEDTEESPRHCGRSLMWMSGNFVLDDHNLPTFRIKGHGFLDNGVLYAAHVFRDAENRLIQLGWADETAKNKVVQEQGWAGFLGHPRQLFEVVRPLDDSAELWPEWNIDRASGAMTTLGIRPAPQVKTLRNLSLSGLSSLQAFKGIQSQNYEIQANFSKLQGEEKFVFNVLQSPDSTELTQLIFDLKQHQIIVDRSKSSLKHLGATNTDAGDLRLLPGEDLVIRIFVDVSVVEIYANDRFALTSRVYPSLETSTTVSYDFGDFDEQNVEFDCWQDLRNAWPARECDDDLLRELHPLRRKVEWECPDKGNLVTVGEMPVEMAAAS</sequence>
<evidence type="ECO:0000256" key="2">
    <source>
        <dbReference type="ARBA" id="ARBA00022801"/>
    </source>
</evidence>
<feature type="domain" description="Glycosyl hydrolase family 32 N-terminal" evidence="5">
    <location>
        <begin position="11"/>
        <end position="337"/>
    </location>
</feature>
<gene>
    <name evidence="7" type="ORF">VFPPC_05597</name>
</gene>
<dbReference type="Gene3D" id="2.60.120.560">
    <property type="entry name" value="Exo-inulinase, domain 1"/>
    <property type="match status" value="1"/>
</dbReference>
<dbReference type="SUPFAM" id="SSF75005">
    <property type="entry name" value="Arabinanase/levansucrase/invertase"/>
    <property type="match status" value="1"/>
</dbReference>
<dbReference type="SMR" id="A0A179FGA0"/>
<dbReference type="Pfam" id="PF08244">
    <property type="entry name" value="Glyco_hydro_32C"/>
    <property type="match status" value="1"/>
</dbReference>
<accession>A0A179FGA0</accession>
<evidence type="ECO:0000313" key="8">
    <source>
        <dbReference type="Proteomes" id="UP000078397"/>
    </source>
</evidence>
<dbReference type="SUPFAM" id="SSF49899">
    <property type="entry name" value="Concanavalin A-like lectins/glucanases"/>
    <property type="match status" value="1"/>
</dbReference>
<dbReference type="PANTHER" id="PTHR42800">
    <property type="entry name" value="EXOINULINASE INUD (AFU_ORTHOLOGUE AFUA_5G00480)"/>
    <property type="match status" value="1"/>
</dbReference>
<reference evidence="7 8" key="1">
    <citation type="journal article" date="2016" name="PLoS Pathog.">
        <title>Biosynthesis of antibiotic leucinostatins in bio-control fungus Purpureocillium lilacinum and their inhibition on phytophthora revealed by genome mining.</title>
        <authorList>
            <person name="Wang G."/>
            <person name="Liu Z."/>
            <person name="Lin R."/>
            <person name="Li E."/>
            <person name="Mao Z."/>
            <person name="Ling J."/>
            <person name="Yang Y."/>
            <person name="Yin W.B."/>
            <person name="Xie B."/>
        </authorList>
    </citation>
    <scope>NUCLEOTIDE SEQUENCE [LARGE SCALE GENOMIC DNA]</scope>
    <source>
        <strain evidence="7">170</strain>
    </source>
</reference>
<dbReference type="AlphaFoldDB" id="A0A179FGA0"/>
<dbReference type="GO" id="GO:0004575">
    <property type="term" value="F:sucrose alpha-glucosidase activity"/>
    <property type="evidence" value="ECO:0007669"/>
    <property type="project" value="TreeGrafter"/>
</dbReference>
<dbReference type="InterPro" id="IPR001362">
    <property type="entry name" value="Glyco_hydro_32"/>
</dbReference>
<proteinExistence type="inferred from homology"/>
<dbReference type="STRING" id="1380566.A0A179FGA0"/>
<keyword evidence="2 4" id="KW-0378">Hydrolase</keyword>
<feature type="domain" description="Glycosyl hydrolase family 32 C-terminal" evidence="6">
    <location>
        <begin position="387"/>
        <end position="508"/>
    </location>
</feature>
<evidence type="ECO:0000259" key="5">
    <source>
        <dbReference type="Pfam" id="PF00251"/>
    </source>
</evidence>
<evidence type="ECO:0000256" key="3">
    <source>
        <dbReference type="ARBA" id="ARBA00023295"/>
    </source>
</evidence>
<dbReference type="InterPro" id="IPR013189">
    <property type="entry name" value="Glyco_hydro_32_C"/>
</dbReference>
<dbReference type="GO" id="GO:0005987">
    <property type="term" value="P:sucrose catabolic process"/>
    <property type="evidence" value="ECO:0007669"/>
    <property type="project" value="TreeGrafter"/>
</dbReference>
<dbReference type="CDD" id="cd18621">
    <property type="entry name" value="GH32_XdINV-like"/>
    <property type="match status" value="1"/>
</dbReference>